<evidence type="ECO:0000256" key="1">
    <source>
        <dbReference type="ARBA" id="ARBA00022801"/>
    </source>
</evidence>
<dbReference type="EMBL" id="LHXY01000001">
    <property type="protein sequence ID" value="KXB02514.1"/>
    <property type="molecule type" value="Genomic_DNA"/>
</dbReference>
<dbReference type="GO" id="GO:0006226">
    <property type="term" value="P:dUMP biosynthetic process"/>
    <property type="evidence" value="ECO:0007669"/>
    <property type="project" value="UniProtKB-UniPathway"/>
</dbReference>
<sequence>MILSGDQIQEYIEQGKIVIEPFDEDLIGPSQIDLRLGDKFRVFKEIELVDPEDRETIEENTELVETGGGPFTLDSGQLVLAVTKEKVAIPNNLVASIEGRSSIARMGVFIHISSGHVNPGSGSKKPFPVTLEVLNMNPSPVKICPGTRICQLLFYTMDKAVKRGYDEIGGKYRGKLEPSSSLAFQDED</sequence>
<evidence type="ECO:0000313" key="4">
    <source>
        <dbReference type="EMBL" id="KXB02514.1"/>
    </source>
</evidence>
<dbReference type="Pfam" id="PF22769">
    <property type="entry name" value="DCD"/>
    <property type="match status" value="1"/>
</dbReference>
<dbReference type="Proteomes" id="UP000070035">
    <property type="component" value="Unassembled WGS sequence"/>
</dbReference>
<dbReference type="InterPro" id="IPR033704">
    <property type="entry name" value="dUTPase_trimeric"/>
</dbReference>
<dbReference type="HAMAP" id="MF_00146">
    <property type="entry name" value="dCTP_deaminase"/>
    <property type="match status" value="1"/>
</dbReference>
<proteinExistence type="inferred from homology"/>
<dbReference type="GO" id="GO:0000166">
    <property type="term" value="F:nucleotide binding"/>
    <property type="evidence" value="ECO:0007669"/>
    <property type="project" value="UniProtKB-KW"/>
</dbReference>
<dbReference type="EC" id="3.5.4.13" evidence="3"/>
<evidence type="ECO:0000256" key="3">
    <source>
        <dbReference type="HAMAP-Rule" id="MF_00146"/>
    </source>
</evidence>
<dbReference type="PANTHER" id="PTHR42680">
    <property type="entry name" value="DCTP DEAMINASE"/>
    <property type="match status" value="1"/>
</dbReference>
<reference evidence="4 5" key="1">
    <citation type="journal article" date="2016" name="Sci. Rep.">
        <title>Metabolic traits of an uncultured archaeal lineage -MSBL1- from brine pools of the Red Sea.</title>
        <authorList>
            <person name="Mwirichia R."/>
            <person name="Alam I."/>
            <person name="Rashid M."/>
            <person name="Vinu M."/>
            <person name="Ba-Alawi W."/>
            <person name="Anthony Kamau A."/>
            <person name="Kamanda Ngugi D."/>
            <person name="Goker M."/>
            <person name="Klenk H.P."/>
            <person name="Bajic V."/>
            <person name="Stingl U."/>
        </authorList>
    </citation>
    <scope>NUCLEOTIDE SEQUENCE [LARGE SCALE GENOMIC DNA]</scope>
    <source>
        <strain evidence="4">SCGC-AAA261F17</strain>
    </source>
</reference>
<comment type="pathway">
    <text evidence="3">Pyrimidine metabolism; dUMP biosynthesis; dUMP from dCTP (dUTP route): step 1/2.</text>
</comment>
<keyword evidence="2 3" id="KW-0546">Nucleotide metabolism</keyword>
<evidence type="ECO:0000256" key="2">
    <source>
        <dbReference type="ARBA" id="ARBA00023080"/>
    </source>
</evidence>
<keyword evidence="1 3" id="KW-0378">Hydrolase</keyword>
<name>A0A133V7V5_9EURY</name>
<dbReference type="InterPro" id="IPR011962">
    <property type="entry name" value="dCTP_deaminase"/>
</dbReference>
<dbReference type="AlphaFoldDB" id="A0A133V7V5"/>
<feature type="binding site" evidence="3">
    <location>
        <position position="171"/>
    </location>
    <ligand>
        <name>dCTP</name>
        <dbReference type="ChEBI" id="CHEBI:61481"/>
    </ligand>
</feature>
<feature type="binding site" evidence="3">
    <location>
        <position position="165"/>
    </location>
    <ligand>
        <name>dCTP</name>
        <dbReference type="ChEBI" id="CHEBI:61481"/>
    </ligand>
</feature>
<comment type="caution">
    <text evidence="4">The sequence shown here is derived from an EMBL/GenBank/DDBJ whole genome shotgun (WGS) entry which is preliminary data.</text>
</comment>
<dbReference type="Gene3D" id="2.70.40.10">
    <property type="match status" value="1"/>
</dbReference>
<keyword evidence="3" id="KW-0547">Nucleotide-binding</keyword>
<comment type="caution">
    <text evidence="3">Lacks conserved residue(s) required for the propagation of feature annotation.</text>
</comment>
<evidence type="ECO:0000313" key="5">
    <source>
        <dbReference type="Proteomes" id="UP000070035"/>
    </source>
</evidence>
<accession>A0A133V7V5</accession>
<comment type="subunit">
    <text evidence="3">Homotrimer.</text>
</comment>
<protein>
    <recommendedName>
        <fullName evidence="3">dCTP deaminase</fullName>
        <ecNumber evidence="3">3.5.4.13</ecNumber>
    </recommendedName>
    <alternativeName>
        <fullName evidence="3">Deoxycytidine triphosphate deaminase</fullName>
    </alternativeName>
</protein>
<feature type="binding site" evidence="3">
    <location>
        <position position="151"/>
    </location>
    <ligand>
        <name>dCTP</name>
        <dbReference type="ChEBI" id="CHEBI:61481"/>
    </ligand>
</feature>
<dbReference type="NCBIfam" id="TIGR02274">
    <property type="entry name" value="dCTP_deam"/>
    <property type="match status" value="1"/>
</dbReference>
<gene>
    <name evidence="3" type="primary">dcd</name>
    <name evidence="4" type="ORF">AKJ44_00035</name>
</gene>
<organism evidence="4 5">
    <name type="scientific">candidate division MSBL1 archaeon SCGC-AAA261F17</name>
    <dbReference type="NCBI Taxonomy" id="1698274"/>
    <lineage>
        <taxon>Archaea</taxon>
        <taxon>Methanobacteriati</taxon>
        <taxon>Methanobacteriota</taxon>
        <taxon>candidate division MSBL1</taxon>
    </lineage>
</organism>
<dbReference type="SUPFAM" id="SSF51283">
    <property type="entry name" value="dUTPase-like"/>
    <property type="match status" value="1"/>
</dbReference>
<comment type="similarity">
    <text evidence="3">Belongs to the dCTP deaminase family.</text>
</comment>
<dbReference type="InterPro" id="IPR036157">
    <property type="entry name" value="dUTPase-like_sf"/>
</dbReference>
<dbReference type="GO" id="GO:0008829">
    <property type="term" value="F:dCTP deaminase activity"/>
    <property type="evidence" value="ECO:0007669"/>
    <property type="project" value="UniProtKB-UniRule"/>
</dbReference>
<dbReference type="PANTHER" id="PTHR42680:SF3">
    <property type="entry name" value="DCTP DEAMINASE"/>
    <property type="match status" value="1"/>
</dbReference>
<feature type="binding site" evidence="3">
    <location>
        <begin position="100"/>
        <end position="105"/>
    </location>
    <ligand>
        <name>dCTP</name>
        <dbReference type="ChEBI" id="CHEBI:61481"/>
    </ligand>
</feature>
<keyword evidence="5" id="KW-1185">Reference proteome</keyword>
<comment type="function">
    <text evidence="3">Catalyzes the deamination of dCTP to dUTP.</text>
</comment>
<dbReference type="CDD" id="cd07557">
    <property type="entry name" value="trimeric_dUTPase"/>
    <property type="match status" value="1"/>
</dbReference>
<comment type="catalytic activity">
    <reaction evidence="3">
        <text>dCTP + H2O + H(+) = dUTP + NH4(+)</text>
        <dbReference type="Rhea" id="RHEA:22680"/>
        <dbReference type="ChEBI" id="CHEBI:15377"/>
        <dbReference type="ChEBI" id="CHEBI:15378"/>
        <dbReference type="ChEBI" id="CHEBI:28938"/>
        <dbReference type="ChEBI" id="CHEBI:61481"/>
        <dbReference type="ChEBI" id="CHEBI:61555"/>
        <dbReference type="EC" id="3.5.4.13"/>
    </reaction>
</comment>
<dbReference type="GO" id="GO:0006229">
    <property type="term" value="P:dUTP biosynthetic process"/>
    <property type="evidence" value="ECO:0007669"/>
    <property type="project" value="UniProtKB-UniRule"/>
</dbReference>
<dbReference type="UniPathway" id="UPA00610">
    <property type="reaction ID" value="UER00665"/>
</dbReference>